<organism evidence="1 2">
    <name type="scientific">Brytella acorum</name>
    <dbReference type="NCBI Taxonomy" id="2959299"/>
    <lineage>
        <taxon>Bacteria</taxon>
        <taxon>Pseudomonadati</taxon>
        <taxon>Pseudomonadota</taxon>
        <taxon>Alphaproteobacteria</taxon>
        <taxon>Acetobacterales</taxon>
        <taxon>Acetobacteraceae</taxon>
        <taxon>Brytella</taxon>
    </lineage>
</organism>
<dbReference type="Proteomes" id="UP001176960">
    <property type="component" value="Unassembled WGS sequence"/>
</dbReference>
<comment type="caution">
    <text evidence="1">The sequence shown here is derived from an EMBL/GenBank/DDBJ whole genome shotgun (WGS) entry which is preliminary data.</text>
</comment>
<reference evidence="1" key="1">
    <citation type="submission" date="2023-03" db="EMBL/GenBank/DDBJ databases">
        <authorList>
            <person name="Cleenwerck I."/>
        </authorList>
    </citation>
    <scope>NUCLEOTIDE SEQUENCE</scope>
    <source>
        <strain evidence="1">LMG 32879</strain>
    </source>
</reference>
<gene>
    <name evidence="1" type="ORF">LMG32879_000104</name>
</gene>
<proteinExistence type="predicted"/>
<dbReference type="AlphaFoldDB" id="A0AA35UE17"/>
<dbReference type="RefSeq" id="WP_289842388.1">
    <property type="nucleotide sequence ID" value="NZ_CATKSH010000001.1"/>
</dbReference>
<name>A0AA35UE17_9PROT</name>
<keyword evidence="2" id="KW-1185">Reference proteome</keyword>
<accession>A0AA35UE17</accession>
<protein>
    <submittedName>
        <fullName evidence="1">Uncharacterized protein</fullName>
    </submittedName>
</protein>
<evidence type="ECO:0000313" key="2">
    <source>
        <dbReference type="Proteomes" id="UP001176960"/>
    </source>
</evidence>
<sequence>MKRFQPFITSGRNIGALSWLSLRLSEQLVFDSKQPGDHAALAAEQVVVIGGAAFRILTCQGQAVRRVMDSLLRDRDIRSDGSAFCFIFCAVRLHYQFHNRAFAELDRWMALKLIGPCLAPKVWSPVSRLLIQTT</sequence>
<evidence type="ECO:0000313" key="1">
    <source>
        <dbReference type="EMBL" id="CAI9119291.1"/>
    </source>
</evidence>
<dbReference type="EMBL" id="CATKSH010000001">
    <property type="protein sequence ID" value="CAI9119291.1"/>
    <property type="molecule type" value="Genomic_DNA"/>
</dbReference>